<dbReference type="Pfam" id="PF08448">
    <property type="entry name" value="PAS_4"/>
    <property type="match status" value="1"/>
</dbReference>
<keyword evidence="3" id="KW-0597">Phosphoprotein</keyword>
<comment type="catalytic activity">
    <reaction evidence="1">
        <text>ATP + protein L-histidine = ADP + protein N-phospho-L-histidine.</text>
        <dbReference type="EC" id="2.7.13.3"/>
    </reaction>
</comment>
<evidence type="ECO:0000256" key="8">
    <source>
        <dbReference type="ARBA" id="ARBA00023012"/>
    </source>
</evidence>
<keyword evidence="8" id="KW-0902">Two-component regulatory system</keyword>
<feature type="domain" description="Histidine kinase" evidence="9">
    <location>
        <begin position="326"/>
        <end position="527"/>
    </location>
</feature>
<dbReference type="SMART" id="SM00387">
    <property type="entry name" value="HATPase_c"/>
    <property type="match status" value="1"/>
</dbReference>
<evidence type="ECO:0000256" key="2">
    <source>
        <dbReference type="ARBA" id="ARBA00012438"/>
    </source>
</evidence>
<dbReference type="InterPro" id="IPR005467">
    <property type="entry name" value="His_kinase_dom"/>
</dbReference>
<dbReference type="Proteomes" id="UP000632125">
    <property type="component" value="Unassembled WGS sequence"/>
</dbReference>
<gene>
    <name evidence="11" type="ORF">IDH41_22380</name>
</gene>
<keyword evidence="6" id="KW-0418">Kinase</keyword>
<proteinExistence type="predicted"/>
<dbReference type="PANTHER" id="PTHR43065">
    <property type="entry name" value="SENSOR HISTIDINE KINASE"/>
    <property type="match status" value="1"/>
</dbReference>
<dbReference type="Gene3D" id="3.30.450.20">
    <property type="entry name" value="PAS domain"/>
    <property type="match status" value="1"/>
</dbReference>
<name>A0A927H856_9BACL</name>
<evidence type="ECO:0000256" key="7">
    <source>
        <dbReference type="ARBA" id="ARBA00022840"/>
    </source>
</evidence>
<dbReference type="InterPro" id="IPR036890">
    <property type="entry name" value="HATPase_C_sf"/>
</dbReference>
<dbReference type="InterPro" id="IPR029016">
    <property type="entry name" value="GAF-like_dom_sf"/>
</dbReference>
<dbReference type="PRINTS" id="PR00344">
    <property type="entry name" value="BCTRLSENSOR"/>
</dbReference>
<keyword evidence="7" id="KW-0067">ATP-binding</keyword>
<accession>A0A927H856</accession>
<dbReference type="InterPro" id="IPR003661">
    <property type="entry name" value="HisK_dim/P_dom"/>
</dbReference>
<keyword evidence="5" id="KW-0547">Nucleotide-binding</keyword>
<dbReference type="RefSeq" id="WP_190865050.1">
    <property type="nucleotide sequence ID" value="NZ_JACXIY010000029.1"/>
</dbReference>
<evidence type="ECO:0000259" key="9">
    <source>
        <dbReference type="PROSITE" id="PS50109"/>
    </source>
</evidence>
<dbReference type="Pfam" id="PF02518">
    <property type="entry name" value="HATPase_c"/>
    <property type="match status" value="1"/>
</dbReference>
<dbReference type="Gene3D" id="3.30.565.10">
    <property type="entry name" value="Histidine kinase-like ATPase, C-terminal domain"/>
    <property type="match status" value="1"/>
</dbReference>
<evidence type="ECO:0000313" key="12">
    <source>
        <dbReference type="Proteomes" id="UP000632125"/>
    </source>
</evidence>
<dbReference type="InterPro" id="IPR036097">
    <property type="entry name" value="HisK_dim/P_sf"/>
</dbReference>
<dbReference type="Gene3D" id="1.10.287.130">
    <property type="match status" value="1"/>
</dbReference>
<evidence type="ECO:0000256" key="4">
    <source>
        <dbReference type="ARBA" id="ARBA00022679"/>
    </source>
</evidence>
<dbReference type="SUPFAM" id="SSF55874">
    <property type="entry name" value="ATPase domain of HSP90 chaperone/DNA topoisomerase II/histidine kinase"/>
    <property type="match status" value="1"/>
</dbReference>
<evidence type="ECO:0000256" key="6">
    <source>
        <dbReference type="ARBA" id="ARBA00022777"/>
    </source>
</evidence>
<evidence type="ECO:0000313" key="11">
    <source>
        <dbReference type="EMBL" id="MBD2871338.1"/>
    </source>
</evidence>
<dbReference type="AlphaFoldDB" id="A0A927H856"/>
<dbReference type="SUPFAM" id="SSF47384">
    <property type="entry name" value="Homodimeric domain of signal transducing histidine kinase"/>
    <property type="match status" value="1"/>
</dbReference>
<dbReference type="InterPro" id="IPR035965">
    <property type="entry name" value="PAS-like_dom_sf"/>
</dbReference>
<dbReference type="PROSITE" id="PS50113">
    <property type="entry name" value="PAC"/>
    <property type="match status" value="1"/>
</dbReference>
<sequence length="527" mass="59073">MMDKQIILESKQHCRRIGLDPEALPVHSHRYTAKELYEQRNKYKDILDVSHDFADKFLSSVSGNPFLVMISDNKGYILDFKGDDSIIDTVRHLGIVEGVRFDENVGTNSLALCLLHEQPIQILGEDHYHVVLHNLACYSVPLRQSDNGQLIGTVSFMTDIAFSHAHLLKLLSTIVDSIEREYKLRRHNTQLQILNQVLLETNDYGVIITDAFGEIIELNEAAQSLLFPGQSDKESCVGGRISDADGIGDYFERAIYRREACIGAEVTLQLNHLPRYLLLDVVPVYDGDQRLIRVVGSLRDITEMKKAEELLRKSEKLVFAGQLAVSIAHEIRNPMTTVKGMLQLAGKTINPVHYDLMMSELARMNAIVSEFLILGRPQAQVFKDESCRTMLLEALELFESQSEMNGIKVNSEIGPGLTIRCDRMQIKQVFLNILKNALEALPFGGEVDVVMDTAGPYQHIRFTDNGVGMSEEVLRRIGEPFHSTRPDGNGLGMMMAKKIIDSHDGRMEVSSELGSGTTVEVYLPGTE</sequence>
<evidence type="ECO:0000256" key="3">
    <source>
        <dbReference type="ARBA" id="ARBA00022553"/>
    </source>
</evidence>
<comment type="caution">
    <text evidence="11">The sequence shown here is derived from an EMBL/GenBank/DDBJ whole genome shotgun (WGS) entry which is preliminary data.</text>
</comment>
<dbReference type="GO" id="GO:0005524">
    <property type="term" value="F:ATP binding"/>
    <property type="evidence" value="ECO:0007669"/>
    <property type="project" value="UniProtKB-KW"/>
</dbReference>
<dbReference type="SMART" id="SM00388">
    <property type="entry name" value="HisKA"/>
    <property type="match status" value="1"/>
</dbReference>
<dbReference type="Pfam" id="PF00512">
    <property type="entry name" value="HisKA"/>
    <property type="match status" value="1"/>
</dbReference>
<dbReference type="InterPro" id="IPR013656">
    <property type="entry name" value="PAS_4"/>
</dbReference>
<keyword evidence="12" id="KW-1185">Reference proteome</keyword>
<organism evidence="11 12">
    <name type="scientific">Paenibacillus arenilitoris</name>
    <dbReference type="NCBI Taxonomy" id="2772299"/>
    <lineage>
        <taxon>Bacteria</taxon>
        <taxon>Bacillati</taxon>
        <taxon>Bacillota</taxon>
        <taxon>Bacilli</taxon>
        <taxon>Bacillales</taxon>
        <taxon>Paenibacillaceae</taxon>
        <taxon>Paenibacillus</taxon>
    </lineage>
</organism>
<dbReference type="InterPro" id="IPR003594">
    <property type="entry name" value="HATPase_dom"/>
</dbReference>
<evidence type="ECO:0000259" key="10">
    <source>
        <dbReference type="PROSITE" id="PS50113"/>
    </source>
</evidence>
<dbReference type="InterPro" id="IPR004358">
    <property type="entry name" value="Sig_transdc_His_kin-like_C"/>
</dbReference>
<evidence type="ECO:0000256" key="5">
    <source>
        <dbReference type="ARBA" id="ARBA00022741"/>
    </source>
</evidence>
<dbReference type="Gene3D" id="3.30.450.40">
    <property type="match status" value="1"/>
</dbReference>
<keyword evidence="4" id="KW-0808">Transferase</keyword>
<evidence type="ECO:0000256" key="1">
    <source>
        <dbReference type="ARBA" id="ARBA00000085"/>
    </source>
</evidence>
<dbReference type="CDD" id="cd00075">
    <property type="entry name" value="HATPase"/>
    <property type="match status" value="1"/>
</dbReference>
<feature type="domain" description="PAC" evidence="10">
    <location>
        <begin position="256"/>
        <end position="313"/>
    </location>
</feature>
<dbReference type="InterPro" id="IPR000700">
    <property type="entry name" value="PAS-assoc_C"/>
</dbReference>
<dbReference type="InterPro" id="IPR000014">
    <property type="entry name" value="PAS"/>
</dbReference>
<dbReference type="SUPFAM" id="SSF55785">
    <property type="entry name" value="PYP-like sensor domain (PAS domain)"/>
    <property type="match status" value="1"/>
</dbReference>
<dbReference type="PANTHER" id="PTHR43065:SF34">
    <property type="entry name" value="SPORULATION KINASE A"/>
    <property type="match status" value="1"/>
</dbReference>
<dbReference type="CDD" id="cd00082">
    <property type="entry name" value="HisKA"/>
    <property type="match status" value="1"/>
</dbReference>
<dbReference type="EMBL" id="JACXIY010000029">
    <property type="protein sequence ID" value="MBD2871338.1"/>
    <property type="molecule type" value="Genomic_DNA"/>
</dbReference>
<protein>
    <recommendedName>
        <fullName evidence="2">histidine kinase</fullName>
        <ecNumber evidence="2">2.7.13.3</ecNumber>
    </recommendedName>
</protein>
<dbReference type="GO" id="GO:0000155">
    <property type="term" value="F:phosphorelay sensor kinase activity"/>
    <property type="evidence" value="ECO:0007669"/>
    <property type="project" value="InterPro"/>
</dbReference>
<dbReference type="CDD" id="cd00130">
    <property type="entry name" value="PAS"/>
    <property type="match status" value="1"/>
</dbReference>
<reference evidence="11" key="1">
    <citation type="submission" date="2020-09" db="EMBL/GenBank/DDBJ databases">
        <title>A novel bacterium of genus Paenibacillus, isolated from South China Sea.</title>
        <authorList>
            <person name="Huang H."/>
            <person name="Mo K."/>
            <person name="Hu Y."/>
        </authorList>
    </citation>
    <scope>NUCLEOTIDE SEQUENCE</scope>
    <source>
        <strain evidence="11">IB182493</strain>
    </source>
</reference>
<dbReference type="EC" id="2.7.13.3" evidence="2"/>
<dbReference type="PROSITE" id="PS50109">
    <property type="entry name" value="HIS_KIN"/>
    <property type="match status" value="1"/>
</dbReference>